<dbReference type="EC" id="2.1.1.216" evidence="7 8"/>
<accession>A0A5N5UGL7</accession>
<dbReference type="EMBL" id="QJOW01000001">
    <property type="protein sequence ID" value="KAB7517844.1"/>
    <property type="molecule type" value="Genomic_DNA"/>
</dbReference>
<keyword evidence="8" id="KW-0479">Metal-binding</keyword>
<gene>
    <name evidence="8" type="primary">trm1</name>
    <name evidence="11" type="ORF">DM867_12370</name>
    <name evidence="13" type="ORF">DMP03_00295</name>
    <name evidence="12" type="ORF">DP108_11875</name>
</gene>
<evidence type="ECO:0000256" key="1">
    <source>
        <dbReference type="ARBA" id="ARBA00022555"/>
    </source>
</evidence>
<proteinExistence type="inferred from homology"/>
<evidence type="ECO:0000256" key="9">
    <source>
        <dbReference type="PROSITE-ProRule" id="PRU00958"/>
    </source>
</evidence>
<dbReference type="AlphaFoldDB" id="A0A5N5U745"/>
<dbReference type="GO" id="GO:0000049">
    <property type="term" value="F:tRNA binding"/>
    <property type="evidence" value="ECO:0007669"/>
    <property type="project" value="UniProtKB-UniRule"/>
</dbReference>
<dbReference type="InterPro" id="IPR042296">
    <property type="entry name" value="tRNA_met_Trm1_C"/>
</dbReference>
<comment type="function">
    <text evidence="8">Dimethylates a single guanine residue at position 26 of a number of tRNAs using S-adenosyl-L-methionine as donor of the methyl groups.</text>
</comment>
<evidence type="ECO:0000313" key="16">
    <source>
        <dbReference type="Proteomes" id="UP000326865"/>
    </source>
</evidence>
<dbReference type="Proteomes" id="UP000326865">
    <property type="component" value="Unassembled WGS sequence"/>
</dbReference>
<dbReference type="GO" id="GO:0160104">
    <property type="term" value="F:tRNA (guanine(26)-N2)-dimethyltransferase activity"/>
    <property type="evidence" value="ECO:0007669"/>
    <property type="project" value="UniProtKB-UniRule"/>
</dbReference>
<dbReference type="EMBL" id="QMDY01000009">
    <property type="protein sequence ID" value="KAB7514466.1"/>
    <property type="molecule type" value="Genomic_DNA"/>
</dbReference>
<dbReference type="OrthoDB" id="372177at2157"/>
<comment type="catalytic activity">
    <reaction evidence="8">
        <text>guanosine(26) in tRNA + 2 S-adenosyl-L-methionine = N(2)-dimethylguanosine(26) in tRNA + 2 S-adenosyl-L-homocysteine + 2 H(+)</text>
        <dbReference type="Rhea" id="RHEA:43140"/>
        <dbReference type="Rhea" id="RHEA-COMP:10359"/>
        <dbReference type="Rhea" id="RHEA-COMP:10360"/>
        <dbReference type="ChEBI" id="CHEBI:15378"/>
        <dbReference type="ChEBI" id="CHEBI:57856"/>
        <dbReference type="ChEBI" id="CHEBI:59789"/>
        <dbReference type="ChEBI" id="CHEBI:74269"/>
        <dbReference type="ChEBI" id="CHEBI:74513"/>
        <dbReference type="EC" id="2.1.1.216"/>
    </reaction>
</comment>
<evidence type="ECO:0000256" key="2">
    <source>
        <dbReference type="ARBA" id="ARBA00022603"/>
    </source>
</evidence>
<dbReference type="Gene3D" id="3.30.56.70">
    <property type="entry name" value="N2,N2-dimethylguanosine tRNA methyltransferase, C-terminal domain"/>
    <property type="match status" value="1"/>
</dbReference>
<accession>A0A5N5U745</accession>
<evidence type="ECO:0000256" key="3">
    <source>
        <dbReference type="ARBA" id="ARBA00022679"/>
    </source>
</evidence>
<comment type="similarity">
    <text evidence="8 9">Belongs to the class I-like SAM-binding methyltransferase superfamily. Trm1 family.</text>
</comment>
<dbReference type="Proteomes" id="UP000326302">
    <property type="component" value="Unassembled WGS sequence"/>
</dbReference>
<dbReference type="RefSeq" id="WP_152118750.1">
    <property type="nucleotide sequence ID" value="NZ_QJOW01000001.1"/>
</dbReference>
<dbReference type="InterPro" id="IPR022923">
    <property type="entry name" value="TRM1_arc_bac"/>
</dbReference>
<dbReference type="NCBIfam" id="NF003327">
    <property type="entry name" value="PRK04338.1-1"/>
    <property type="match status" value="1"/>
</dbReference>
<feature type="region of interest" description="Disordered" evidence="10">
    <location>
        <begin position="1"/>
        <end position="29"/>
    </location>
</feature>
<dbReference type="Pfam" id="PF02005">
    <property type="entry name" value="TRM"/>
    <property type="match status" value="1"/>
</dbReference>
<protein>
    <recommendedName>
        <fullName evidence="7 8">tRNA (guanine(26)-N(2))-dimethyltransferase</fullName>
        <ecNumber evidence="7 8">2.1.1.216</ecNumber>
    </recommendedName>
    <alternativeName>
        <fullName evidence="8">tRNA 2,2-dimethylguanosine-26 methyltransferase</fullName>
    </alternativeName>
    <alternativeName>
        <fullName evidence="8">tRNA(guanine-26,N(2)-N(2)) methyltransferase</fullName>
    </alternativeName>
    <alternativeName>
        <fullName evidence="8">tRNA(m(2,2)G26)dimethyltransferase</fullName>
    </alternativeName>
</protein>
<dbReference type="Proteomes" id="UP000326207">
    <property type="component" value="Unassembled WGS sequence"/>
</dbReference>
<name>A0A5N5U745_9EURY</name>
<sequence>MNVSEGGVTIEVSETRDGASEGTGEGVFFNPTQELNRDLTVAVLDTWAETERDGPGTYLDAMCASGVRGVRAANAGWDVTCTDIDGDATDLAARNLDRNDLAGDTERTNVNAHLYEHHYDVVDLDPFGTVVPFLDAAFNGASELLCITATDTAPLCGAHFKSGVRKYGAVPRNTEFHPEMGTRTLLSASVRTAARYDVAATPVFTHATSHYVRTYLALDSGASKANDRIDQLGYVDWCNHCYWRDHEYGLIADPTDECPHCDHATQTAGPLWLGPTHDQSFAAEVRDRVTDAMGEATKARRLCNRLEAERHDPTHYDQHELYGNWGESAIGMADFLDALRDAGHPASRSHYGGTTFKTPASVGEIRDAVL</sequence>
<accession>A0A5N5U3F8</accession>
<dbReference type="InterPro" id="IPR029063">
    <property type="entry name" value="SAM-dependent_MTases_sf"/>
</dbReference>
<evidence type="ECO:0000313" key="14">
    <source>
        <dbReference type="Proteomes" id="UP000326207"/>
    </source>
</evidence>
<evidence type="ECO:0000256" key="7">
    <source>
        <dbReference type="ARBA" id="ARBA00039099"/>
    </source>
</evidence>
<feature type="binding site" evidence="8">
    <location>
        <position position="241"/>
    </location>
    <ligand>
        <name>Zn(2+)</name>
        <dbReference type="ChEBI" id="CHEBI:29105"/>
    </ligand>
</feature>
<evidence type="ECO:0000256" key="8">
    <source>
        <dbReference type="HAMAP-Rule" id="MF_00290"/>
    </source>
</evidence>
<keyword evidence="8" id="KW-0862">Zinc</keyword>
<evidence type="ECO:0000313" key="11">
    <source>
        <dbReference type="EMBL" id="KAB7512531.1"/>
    </source>
</evidence>
<organism evidence="12 14">
    <name type="scientific">Halosegnis rubeus</name>
    <dbReference type="NCBI Taxonomy" id="2212850"/>
    <lineage>
        <taxon>Archaea</taxon>
        <taxon>Methanobacteriati</taxon>
        <taxon>Methanobacteriota</taxon>
        <taxon>Stenosarchaea group</taxon>
        <taxon>Halobacteria</taxon>
        <taxon>Halobacteriales</taxon>
        <taxon>Natronomonadaceae</taxon>
        <taxon>Halosegnis</taxon>
    </lineage>
</organism>
<dbReference type="EMBL" id="QKKZ01000008">
    <property type="protein sequence ID" value="KAB7512531.1"/>
    <property type="molecule type" value="Genomic_DNA"/>
</dbReference>
<evidence type="ECO:0000256" key="10">
    <source>
        <dbReference type="SAM" id="MobiDB-lite"/>
    </source>
</evidence>
<evidence type="ECO:0000256" key="6">
    <source>
        <dbReference type="ARBA" id="ARBA00022884"/>
    </source>
</evidence>
<keyword evidence="16" id="KW-1185">Reference proteome</keyword>
<keyword evidence="2 8" id="KW-0489">Methyltransferase</keyword>
<keyword evidence="3 8" id="KW-0808">Transferase</keyword>
<evidence type="ECO:0000313" key="15">
    <source>
        <dbReference type="Proteomes" id="UP000326302"/>
    </source>
</evidence>
<dbReference type="InterPro" id="IPR002905">
    <property type="entry name" value="Trm1"/>
</dbReference>
<evidence type="ECO:0000256" key="4">
    <source>
        <dbReference type="ARBA" id="ARBA00022691"/>
    </source>
</evidence>
<dbReference type="Gene3D" id="3.40.50.150">
    <property type="entry name" value="Vaccinia Virus protein VP39"/>
    <property type="match status" value="1"/>
</dbReference>
<keyword evidence="4 8" id="KW-0949">S-adenosyl-L-methionine</keyword>
<dbReference type="SUPFAM" id="SSF53335">
    <property type="entry name" value="S-adenosyl-L-methionine-dependent methyltransferases"/>
    <property type="match status" value="1"/>
</dbReference>
<feature type="binding site" evidence="8">
    <location>
        <position position="68"/>
    </location>
    <ligand>
        <name>S-adenosyl-L-methionine</name>
        <dbReference type="ChEBI" id="CHEBI:59789"/>
    </ligand>
</feature>
<dbReference type="HAMAP" id="MF_00290">
    <property type="entry name" value="tRNA_dimethyltr_TRM1"/>
    <property type="match status" value="1"/>
</dbReference>
<keyword evidence="5 8" id="KW-0819">tRNA processing</keyword>
<feature type="binding site" evidence="8">
    <location>
        <position position="261"/>
    </location>
    <ligand>
        <name>Zn(2+)</name>
        <dbReference type="ChEBI" id="CHEBI:29105"/>
    </ligand>
</feature>
<keyword evidence="6 8" id="KW-0694">RNA-binding</keyword>
<comment type="caution">
    <text evidence="8">Lacks conserved residue(s) required for the propagation of feature annotation.</text>
</comment>
<evidence type="ECO:0000256" key="5">
    <source>
        <dbReference type="ARBA" id="ARBA00022694"/>
    </source>
</evidence>
<feature type="binding site" evidence="8">
    <location>
        <position position="258"/>
    </location>
    <ligand>
        <name>Zn(2+)</name>
        <dbReference type="ChEBI" id="CHEBI:29105"/>
    </ligand>
</feature>
<dbReference type="GO" id="GO:0002940">
    <property type="term" value="P:tRNA N2-guanine methylation"/>
    <property type="evidence" value="ECO:0007669"/>
    <property type="project" value="TreeGrafter"/>
</dbReference>
<feature type="binding site" evidence="8">
    <location>
        <position position="37"/>
    </location>
    <ligand>
        <name>S-adenosyl-L-methionine</name>
        <dbReference type="ChEBI" id="CHEBI:59789"/>
    </ligand>
</feature>
<feature type="binding site" evidence="8">
    <location>
        <position position="83"/>
    </location>
    <ligand>
        <name>S-adenosyl-L-methionine</name>
        <dbReference type="ChEBI" id="CHEBI:59789"/>
    </ligand>
</feature>
<dbReference type="PANTHER" id="PTHR10631">
    <property type="entry name" value="N 2 ,N 2 -DIMETHYLGUANOSINE TRNA METHYLTRANSFERASE"/>
    <property type="match status" value="1"/>
</dbReference>
<evidence type="ECO:0000313" key="13">
    <source>
        <dbReference type="EMBL" id="KAB7517844.1"/>
    </source>
</evidence>
<dbReference type="PANTHER" id="PTHR10631:SF3">
    <property type="entry name" value="TRNA (GUANINE(26)-N(2))-DIMETHYLTRANSFERASE"/>
    <property type="match status" value="1"/>
</dbReference>
<comment type="caution">
    <text evidence="12">The sequence shown here is derived from an EMBL/GenBank/DDBJ whole genome shotgun (WGS) entry which is preliminary data.</text>
</comment>
<keyword evidence="1 8" id="KW-0820">tRNA-binding</keyword>
<dbReference type="GO" id="GO:0046872">
    <property type="term" value="F:metal ion binding"/>
    <property type="evidence" value="ECO:0007669"/>
    <property type="project" value="UniProtKB-KW"/>
</dbReference>
<evidence type="ECO:0000313" key="12">
    <source>
        <dbReference type="EMBL" id="KAB7514466.1"/>
    </source>
</evidence>
<feature type="binding site" evidence="8">
    <location>
        <position position="238"/>
    </location>
    <ligand>
        <name>Zn(2+)</name>
        <dbReference type="ChEBI" id="CHEBI:29105"/>
    </ligand>
</feature>
<reference evidence="14 15" key="1">
    <citation type="submission" date="2019-10" db="EMBL/GenBank/DDBJ databases">
        <title>Unraveling microbial dark matter from salterns through culturing: the case of the genus Halosegnis.</title>
        <authorList>
            <person name="Duran-Viseras A."/>
            <person name="Andrei A.-S."/>
            <person name="Vera-Gargallo B."/>
            <person name="Ghai R."/>
            <person name="Sanchez-Porro C."/>
            <person name="Ventosa A."/>
        </authorList>
    </citation>
    <scope>NUCLEOTIDE SEQUENCE [LARGE SCALE GENOMIC DNA]</scope>
    <source>
        <strain evidence="13 15">F17-44</strain>
        <strain evidence="11 16">F18-79</strain>
        <strain evidence="12 14">F19-13</strain>
    </source>
</reference>
<dbReference type="PROSITE" id="PS51626">
    <property type="entry name" value="SAM_MT_TRM1"/>
    <property type="match status" value="1"/>
</dbReference>